<proteinExistence type="predicted"/>
<comment type="caution">
    <text evidence="1">The sequence shown here is derived from an EMBL/GenBank/DDBJ whole genome shotgun (WGS) entry which is preliminary data.</text>
</comment>
<dbReference type="Proteomes" id="UP001190825">
    <property type="component" value="Unassembled WGS sequence"/>
</dbReference>
<sequence>MKSASTWRSSKFALTTLGCDVLPDLQSDIVFAGETAHILAVRSSNYDRGVLSAAGDQGRNAIQL</sequence>
<protein>
    <submittedName>
        <fullName evidence="1">Uncharacterized protein</fullName>
    </submittedName>
</protein>
<evidence type="ECO:0000313" key="2">
    <source>
        <dbReference type="Proteomes" id="UP001190825"/>
    </source>
</evidence>
<reference evidence="1 2" key="1">
    <citation type="journal article" date="2018" name="FEMS Microbiol. Ecol.">
        <title>Co-invading symbiotic mutualists of Medicago polymorpha retain high ancestral diversity and contain diverse accessory genomes.</title>
        <authorList>
            <person name="Porter S.S."/>
            <person name="Faber-Hammond J.J."/>
            <person name="Friesen M.L."/>
        </authorList>
    </citation>
    <scope>NUCLEOTIDE SEQUENCE [LARGE SCALE GENOMIC DNA]</scope>
    <source>
        <strain evidence="1 2">Str16</strain>
    </source>
</reference>
<keyword evidence="2" id="KW-1185">Reference proteome</keyword>
<name>A0ABX4TJK5_9HYPH</name>
<dbReference type="EMBL" id="NBUC01000093">
    <property type="protein sequence ID" value="PLU01509.1"/>
    <property type="molecule type" value="Genomic_DNA"/>
</dbReference>
<organism evidence="1 2">
    <name type="scientific">Sinorhizobium medicae</name>
    <dbReference type="NCBI Taxonomy" id="110321"/>
    <lineage>
        <taxon>Bacteria</taxon>
        <taxon>Pseudomonadati</taxon>
        <taxon>Pseudomonadota</taxon>
        <taxon>Alphaproteobacteria</taxon>
        <taxon>Hyphomicrobiales</taxon>
        <taxon>Rhizobiaceae</taxon>
        <taxon>Sinorhizobium/Ensifer group</taxon>
        <taxon>Sinorhizobium</taxon>
    </lineage>
</organism>
<evidence type="ECO:0000313" key="1">
    <source>
        <dbReference type="EMBL" id="PLU01509.1"/>
    </source>
</evidence>
<accession>A0ABX4TJK5</accession>
<gene>
    <name evidence="1" type="ORF">BMJ33_19140</name>
</gene>